<feature type="compositionally biased region" description="Low complexity" evidence="1">
    <location>
        <begin position="70"/>
        <end position="79"/>
    </location>
</feature>
<sequence length="308" mass="34429">MAEGSMAATQNVKKRHADAGGGVLQQKRRKKVDDKQADLQPHELKDFQKPGDALKILTKPAREKAEAAEPDPLAEAMEIWAEEAELGDYIQRHGEGGGEKGTRPKMVKKKEEAMKAEEAVEQVQVEPEEEIVDDNGDEGREEEDQEDDQEVEADEMDHGWKRHDDTAPWRRDGKGKWGGGGGWQHGGWQHRGWGWQQRNKPHWAQHGWRQNKGQGKGHRDEWGGEYVEGGYRDVAGNFYPYGSGRTRKRTLGKGWQARQKEQEQGGKSKGKDKTGGDGGWSAALSAVQDLARVARRVVEGKHQASSDS</sequence>
<reference evidence="2 3" key="1">
    <citation type="submission" date="2024-02" db="EMBL/GenBank/DDBJ databases">
        <authorList>
            <person name="Chen Y."/>
            <person name="Shah S."/>
            <person name="Dougan E. K."/>
            <person name="Thang M."/>
            <person name="Chan C."/>
        </authorList>
    </citation>
    <scope>NUCLEOTIDE SEQUENCE [LARGE SCALE GENOMIC DNA]</scope>
</reference>
<evidence type="ECO:0000313" key="3">
    <source>
        <dbReference type="Proteomes" id="UP001642484"/>
    </source>
</evidence>
<keyword evidence="3" id="KW-1185">Reference proteome</keyword>
<name>A0ABP0HJF2_9DINO</name>
<feature type="region of interest" description="Disordered" evidence="1">
    <location>
        <begin position="1"/>
        <end position="221"/>
    </location>
</feature>
<feature type="compositionally biased region" description="Basic and acidic residues" evidence="1">
    <location>
        <begin position="258"/>
        <end position="275"/>
    </location>
</feature>
<comment type="caution">
    <text evidence="2">The sequence shown here is derived from an EMBL/GenBank/DDBJ whole genome shotgun (WGS) entry which is preliminary data.</text>
</comment>
<gene>
    <name evidence="2" type="ORF">CCMP2556_LOCUS2024</name>
</gene>
<proteinExistence type="predicted"/>
<feature type="compositionally biased region" description="Gly residues" evidence="1">
    <location>
        <begin position="176"/>
        <end position="185"/>
    </location>
</feature>
<evidence type="ECO:0000256" key="1">
    <source>
        <dbReference type="SAM" id="MobiDB-lite"/>
    </source>
</evidence>
<feature type="compositionally biased region" description="Basic and acidic residues" evidence="1">
    <location>
        <begin position="90"/>
        <end position="102"/>
    </location>
</feature>
<evidence type="ECO:0000313" key="2">
    <source>
        <dbReference type="EMBL" id="CAK8990358.1"/>
    </source>
</evidence>
<feature type="compositionally biased region" description="Low complexity" evidence="1">
    <location>
        <begin position="186"/>
        <end position="198"/>
    </location>
</feature>
<feature type="compositionally biased region" description="Basic and acidic residues" evidence="1">
    <location>
        <begin position="109"/>
        <end position="118"/>
    </location>
</feature>
<feature type="compositionally biased region" description="Basic and acidic residues" evidence="1">
    <location>
        <begin position="31"/>
        <end position="49"/>
    </location>
</feature>
<feature type="region of interest" description="Disordered" evidence="1">
    <location>
        <begin position="238"/>
        <end position="283"/>
    </location>
</feature>
<dbReference type="Proteomes" id="UP001642484">
    <property type="component" value="Unassembled WGS sequence"/>
</dbReference>
<organism evidence="2 3">
    <name type="scientific">Durusdinium trenchii</name>
    <dbReference type="NCBI Taxonomy" id="1381693"/>
    <lineage>
        <taxon>Eukaryota</taxon>
        <taxon>Sar</taxon>
        <taxon>Alveolata</taxon>
        <taxon>Dinophyceae</taxon>
        <taxon>Suessiales</taxon>
        <taxon>Symbiodiniaceae</taxon>
        <taxon>Durusdinium</taxon>
    </lineage>
</organism>
<accession>A0ABP0HJF2</accession>
<feature type="compositionally biased region" description="Basic and acidic residues" evidence="1">
    <location>
        <begin position="156"/>
        <end position="175"/>
    </location>
</feature>
<dbReference type="EMBL" id="CAXAMN010000736">
    <property type="protein sequence ID" value="CAK8990358.1"/>
    <property type="molecule type" value="Genomic_DNA"/>
</dbReference>
<feature type="compositionally biased region" description="Acidic residues" evidence="1">
    <location>
        <begin position="126"/>
        <end position="155"/>
    </location>
</feature>
<protein>
    <submittedName>
        <fullName evidence="2">Uncharacterized protein</fullName>
    </submittedName>
</protein>